<organism evidence="10 11">
    <name type="scientific">Acaulospora morrowiae</name>
    <dbReference type="NCBI Taxonomy" id="94023"/>
    <lineage>
        <taxon>Eukaryota</taxon>
        <taxon>Fungi</taxon>
        <taxon>Fungi incertae sedis</taxon>
        <taxon>Mucoromycota</taxon>
        <taxon>Glomeromycotina</taxon>
        <taxon>Glomeromycetes</taxon>
        <taxon>Diversisporales</taxon>
        <taxon>Acaulosporaceae</taxon>
        <taxon>Acaulospora</taxon>
    </lineage>
</organism>
<comment type="function">
    <text evidence="1">Catalyzes the dismutation of two molecules of 6,7-dimethyl-8-ribityllumazine, resulting in the formation of riboflavin and 5-amino-6-(D-ribitylamino)uracil.</text>
</comment>
<evidence type="ECO:0000256" key="7">
    <source>
        <dbReference type="ARBA" id="ARBA00022737"/>
    </source>
</evidence>
<dbReference type="PROSITE" id="PS51177">
    <property type="entry name" value="LUMAZINE_BIND"/>
    <property type="match status" value="2"/>
</dbReference>
<keyword evidence="6" id="KW-0808">Transferase</keyword>
<dbReference type="FunFam" id="2.40.30.20:FF:000004">
    <property type="entry name" value="Riboflavin synthase, alpha subunit"/>
    <property type="match status" value="1"/>
</dbReference>
<name>A0A9N9DDC9_9GLOM</name>
<dbReference type="NCBIfam" id="TIGR00187">
    <property type="entry name" value="ribE"/>
    <property type="match status" value="1"/>
</dbReference>
<dbReference type="Proteomes" id="UP000789342">
    <property type="component" value="Unassembled WGS sequence"/>
</dbReference>
<sequence length="234" mass="25793">IVEHIGVVTEIQQLDNSETGGGGWSMKIGSAEPVLVDCKLGDSISVNGTCLTVTEFDTTWFKVGLAPETLRRTNLGDLKVSMKVNLERAVNASVRFGGHFVQGHIDTTATILSITPEGNSLWFKLKPTDPSYLRYIIPKGYICLDGTSLTVCEVNDEEHWFSIMLVAYTQAHVIIPSKRVGDKINVEVDMLGKYVERIVEPMLLGDQLQGGGYIEKLVKKYLENKAKNISPPLP</sequence>
<accession>A0A9N9DDC9</accession>
<dbReference type="EMBL" id="CAJVPV010008497">
    <property type="protein sequence ID" value="CAG8631300.1"/>
    <property type="molecule type" value="Genomic_DNA"/>
</dbReference>
<evidence type="ECO:0000256" key="6">
    <source>
        <dbReference type="ARBA" id="ARBA00022679"/>
    </source>
</evidence>
<dbReference type="PANTHER" id="PTHR21098:SF0">
    <property type="entry name" value="RIBOFLAVIN SYNTHASE"/>
    <property type="match status" value="1"/>
</dbReference>
<feature type="domain" description="Lumazine-binding" evidence="9">
    <location>
        <begin position="100"/>
        <end position="199"/>
    </location>
</feature>
<dbReference type="InterPro" id="IPR001783">
    <property type="entry name" value="Lumazine-bd"/>
</dbReference>
<dbReference type="InterPro" id="IPR017938">
    <property type="entry name" value="Riboflavin_synthase-like_b-brl"/>
</dbReference>
<dbReference type="InterPro" id="IPR023366">
    <property type="entry name" value="ATP_synth_asu-like_sf"/>
</dbReference>
<dbReference type="Gene3D" id="2.40.30.20">
    <property type="match status" value="2"/>
</dbReference>
<evidence type="ECO:0000256" key="2">
    <source>
        <dbReference type="ARBA" id="ARBA00004887"/>
    </source>
</evidence>
<feature type="non-terminal residue" evidence="10">
    <location>
        <position position="1"/>
    </location>
</feature>
<evidence type="ECO:0000256" key="4">
    <source>
        <dbReference type="ARBA" id="ARBA00013950"/>
    </source>
</evidence>
<comment type="caution">
    <text evidence="10">The sequence shown here is derived from an EMBL/GenBank/DDBJ whole genome shotgun (WGS) entry which is preliminary data.</text>
</comment>
<keyword evidence="11" id="KW-1185">Reference proteome</keyword>
<dbReference type="AlphaFoldDB" id="A0A9N9DDC9"/>
<dbReference type="InterPro" id="IPR026017">
    <property type="entry name" value="Lumazine-bd_dom"/>
</dbReference>
<dbReference type="FunFam" id="2.40.30.20:FF:000006">
    <property type="entry name" value="Riboflavin synthase, alpha subunit"/>
    <property type="match status" value="1"/>
</dbReference>
<evidence type="ECO:0000256" key="8">
    <source>
        <dbReference type="PROSITE-ProRule" id="PRU00524"/>
    </source>
</evidence>
<dbReference type="NCBIfam" id="NF006767">
    <property type="entry name" value="PRK09289.1"/>
    <property type="match status" value="1"/>
</dbReference>
<dbReference type="OrthoDB" id="10258924at2759"/>
<feature type="repeat" description="Lumazine-binding" evidence="8">
    <location>
        <begin position="1"/>
        <end position="99"/>
    </location>
</feature>
<gene>
    <name evidence="10" type="ORF">AMORRO_LOCUS9100</name>
</gene>
<feature type="domain" description="Lumazine-binding" evidence="9">
    <location>
        <begin position="1"/>
        <end position="99"/>
    </location>
</feature>
<dbReference type="SUPFAM" id="SSF63380">
    <property type="entry name" value="Riboflavin synthase domain-like"/>
    <property type="match status" value="2"/>
</dbReference>
<dbReference type="Pfam" id="PF00677">
    <property type="entry name" value="Lum_binding"/>
    <property type="match status" value="2"/>
</dbReference>
<evidence type="ECO:0000256" key="5">
    <source>
        <dbReference type="ARBA" id="ARBA00022619"/>
    </source>
</evidence>
<evidence type="ECO:0000313" key="10">
    <source>
        <dbReference type="EMBL" id="CAG8631300.1"/>
    </source>
</evidence>
<keyword evidence="5" id="KW-0686">Riboflavin biosynthesis</keyword>
<dbReference type="GO" id="GO:0004746">
    <property type="term" value="F:riboflavin synthase activity"/>
    <property type="evidence" value="ECO:0007669"/>
    <property type="project" value="UniProtKB-EC"/>
</dbReference>
<protein>
    <recommendedName>
        <fullName evidence="4">Riboflavin synthase</fullName>
        <ecNumber evidence="3">2.5.1.9</ecNumber>
    </recommendedName>
</protein>
<evidence type="ECO:0000259" key="9">
    <source>
        <dbReference type="PROSITE" id="PS51177"/>
    </source>
</evidence>
<dbReference type="CDD" id="cd00402">
    <property type="entry name" value="Riboflavin_synthase_like"/>
    <property type="match status" value="1"/>
</dbReference>
<dbReference type="EC" id="2.5.1.9" evidence="3"/>
<evidence type="ECO:0000313" key="11">
    <source>
        <dbReference type="Proteomes" id="UP000789342"/>
    </source>
</evidence>
<proteinExistence type="predicted"/>
<dbReference type="PIRSF" id="PIRSF000498">
    <property type="entry name" value="Riboflavin_syn_A"/>
    <property type="match status" value="1"/>
</dbReference>
<reference evidence="10" key="1">
    <citation type="submission" date="2021-06" db="EMBL/GenBank/DDBJ databases">
        <authorList>
            <person name="Kallberg Y."/>
            <person name="Tangrot J."/>
            <person name="Rosling A."/>
        </authorList>
    </citation>
    <scope>NUCLEOTIDE SEQUENCE</scope>
    <source>
        <strain evidence="10">CL551</strain>
    </source>
</reference>
<comment type="pathway">
    <text evidence="2">Cofactor biosynthesis; riboflavin biosynthesis; riboflavin from 2-hydroxy-3-oxobutyl phosphate and 5-amino-6-(D-ribitylamino)uracil: step 2/2.</text>
</comment>
<dbReference type="GO" id="GO:0009231">
    <property type="term" value="P:riboflavin biosynthetic process"/>
    <property type="evidence" value="ECO:0007669"/>
    <property type="project" value="UniProtKB-KW"/>
</dbReference>
<evidence type="ECO:0000256" key="1">
    <source>
        <dbReference type="ARBA" id="ARBA00002803"/>
    </source>
</evidence>
<feature type="repeat" description="Lumazine-binding" evidence="8">
    <location>
        <begin position="100"/>
        <end position="199"/>
    </location>
</feature>
<dbReference type="PANTHER" id="PTHR21098">
    <property type="entry name" value="RIBOFLAVIN SYNTHASE ALPHA CHAIN"/>
    <property type="match status" value="1"/>
</dbReference>
<keyword evidence="7" id="KW-0677">Repeat</keyword>
<evidence type="ECO:0000256" key="3">
    <source>
        <dbReference type="ARBA" id="ARBA00012827"/>
    </source>
</evidence>